<reference evidence="2 3" key="1">
    <citation type="submission" date="2021-05" db="EMBL/GenBank/DDBJ databases">
        <title>The draft genome of Geobacter luticola JCM 17780.</title>
        <authorList>
            <person name="Xu Z."/>
            <person name="Masuda Y."/>
            <person name="Itoh H."/>
            <person name="Senoo K."/>
        </authorList>
    </citation>
    <scope>NUCLEOTIDE SEQUENCE [LARGE SCALE GENOMIC DNA]</scope>
    <source>
        <strain evidence="2 3">JCM 17780</strain>
    </source>
</reference>
<dbReference type="Proteomes" id="UP000756860">
    <property type="component" value="Unassembled WGS sequence"/>
</dbReference>
<feature type="domain" description="LysM" evidence="1">
    <location>
        <begin position="53"/>
        <end position="105"/>
    </location>
</feature>
<dbReference type="PROSITE" id="PS51782">
    <property type="entry name" value="LYSM"/>
    <property type="match status" value="1"/>
</dbReference>
<comment type="caution">
    <text evidence="2">The sequence shown here is derived from an EMBL/GenBank/DDBJ whole genome shotgun (WGS) entry which is preliminary data.</text>
</comment>
<organism evidence="2 3">
    <name type="scientific">Geomobilimonas luticola</name>
    <dbReference type="NCBI Taxonomy" id="1114878"/>
    <lineage>
        <taxon>Bacteria</taxon>
        <taxon>Pseudomonadati</taxon>
        <taxon>Thermodesulfobacteriota</taxon>
        <taxon>Desulfuromonadia</taxon>
        <taxon>Geobacterales</taxon>
        <taxon>Geobacteraceae</taxon>
        <taxon>Geomobilimonas</taxon>
    </lineage>
</organism>
<protein>
    <submittedName>
        <fullName evidence="2">LysM domain-containing protein</fullName>
    </submittedName>
</protein>
<dbReference type="CDD" id="cd00118">
    <property type="entry name" value="LysM"/>
    <property type="match status" value="1"/>
</dbReference>
<dbReference type="EMBL" id="JAHCVK010000004">
    <property type="protein sequence ID" value="MBT0653668.1"/>
    <property type="molecule type" value="Genomic_DNA"/>
</dbReference>
<proteinExistence type="predicted"/>
<accession>A0ABS5SEA2</accession>
<evidence type="ECO:0000259" key="1">
    <source>
        <dbReference type="PROSITE" id="PS51782"/>
    </source>
</evidence>
<dbReference type="InterPro" id="IPR036779">
    <property type="entry name" value="LysM_dom_sf"/>
</dbReference>
<sequence length="491" mass="55044">MLVVCILLTASSAWGMDPRFELDPKALDKKVPSSAAPAARPSEKARHVSVQGTAYTIKPGDNLFKILMREYGLSNDEAEKLIPRFRDINHLGSGKNLQVGKTIQMPSLTKLRGETDVGERRGGKRKLLVRNDQPAASFHLDNGAREERGIRMEAVRKVWDSLLPAPPVASEPVDIRSDSYSLSLDPGRYPVFPAADGGKIVVDREGKIPPLVKSLIMSQDPKTRVIHENPANRRRFFSSLLAAAKFYSVEEDFRMDFGVDPKVTVLADYKIEKNADSLMRNDIVLLNVNDARRGLPPVLTGFLESKGFHAIDTYPVYREGRHGEQHRVFQVTARDPQTMADSLMKFLAVPYKVDHSVNLLGGNAGGISLMVRTDRYFERGGTPYVVSFFDGDPVQYTLMRLLEGGGYRVILLDARDDFRKVAEKFLTRLRLPGSFAMHNLWSQADSSYGIQMSGVMLQDGKSEGRVFLTDREIDPLVKDLLEYNDFRVVRE</sequence>
<evidence type="ECO:0000313" key="3">
    <source>
        <dbReference type="Proteomes" id="UP000756860"/>
    </source>
</evidence>
<dbReference type="InterPro" id="IPR018392">
    <property type="entry name" value="LysM"/>
</dbReference>
<gene>
    <name evidence="2" type="ORF">KI810_11425</name>
</gene>
<evidence type="ECO:0000313" key="2">
    <source>
        <dbReference type="EMBL" id="MBT0653668.1"/>
    </source>
</evidence>
<name>A0ABS5SEA2_9BACT</name>
<dbReference type="Gene3D" id="3.10.350.10">
    <property type="entry name" value="LysM domain"/>
    <property type="match status" value="1"/>
</dbReference>
<keyword evidence="3" id="KW-1185">Reference proteome</keyword>